<dbReference type="AlphaFoldDB" id="A0A2D4IN77"/>
<evidence type="ECO:0000313" key="2">
    <source>
        <dbReference type="EMBL" id="LAA85711.1"/>
    </source>
</evidence>
<dbReference type="EMBL" id="IACK01116916">
    <property type="protein sequence ID" value="LAA85711.1"/>
    <property type="molecule type" value="Transcribed_RNA"/>
</dbReference>
<dbReference type="EMBL" id="IACK01116917">
    <property type="protein sequence ID" value="LAA85713.1"/>
    <property type="molecule type" value="Transcribed_RNA"/>
</dbReference>
<name>A0A2D4IN77_MICLE</name>
<accession>A0A2D4IN77</accession>
<proteinExistence type="predicted"/>
<reference evidence="2" key="1">
    <citation type="submission" date="2017-07" db="EMBL/GenBank/DDBJ databases">
        <authorList>
            <person name="Mikheyev A."/>
            <person name="Grau M."/>
        </authorList>
    </citation>
    <scope>NUCLEOTIDE SEQUENCE</scope>
    <source>
        <tissue evidence="2">Venom_gland</tissue>
    </source>
</reference>
<organism evidence="2">
    <name type="scientific">Micrurus lemniscatus lemniscatus</name>
    <dbReference type="NCBI Taxonomy" id="129467"/>
    <lineage>
        <taxon>Eukaryota</taxon>
        <taxon>Metazoa</taxon>
        <taxon>Chordata</taxon>
        <taxon>Craniata</taxon>
        <taxon>Vertebrata</taxon>
        <taxon>Euteleostomi</taxon>
        <taxon>Lepidosauria</taxon>
        <taxon>Squamata</taxon>
        <taxon>Bifurcata</taxon>
        <taxon>Unidentata</taxon>
        <taxon>Episquamata</taxon>
        <taxon>Toxicofera</taxon>
        <taxon>Serpentes</taxon>
        <taxon>Colubroidea</taxon>
        <taxon>Elapidae</taxon>
        <taxon>Elapinae</taxon>
        <taxon>Micrurus</taxon>
    </lineage>
</organism>
<protein>
    <submittedName>
        <fullName evidence="2">Uncharacterized protein</fullName>
    </submittedName>
</protein>
<reference evidence="2" key="2">
    <citation type="submission" date="2017-11" db="EMBL/GenBank/DDBJ databases">
        <title>Coralsnake Venomics: Analyses of Venom Gland Transcriptomes and Proteomes of Six Brazilian Taxa.</title>
        <authorList>
            <person name="Aird S.D."/>
            <person name="Jorge da Silva N."/>
            <person name="Qiu L."/>
            <person name="Villar-Briones A."/>
            <person name="Aparecida-Saddi V."/>
            <person name="Campos-Telles M.P."/>
            <person name="Grau M."/>
            <person name="Mikheyev A.S."/>
        </authorList>
    </citation>
    <scope>NUCLEOTIDE SEQUENCE</scope>
    <source>
        <tissue evidence="2">Venom_gland</tissue>
    </source>
</reference>
<feature type="compositionally biased region" description="Polar residues" evidence="1">
    <location>
        <begin position="8"/>
        <end position="18"/>
    </location>
</feature>
<feature type="region of interest" description="Disordered" evidence="1">
    <location>
        <begin position="1"/>
        <end position="41"/>
    </location>
</feature>
<sequence>MEKEIQPFSISSHCSPHNPSHEHQALNDATKSQPVPPSNVSVSSPSFVNLSTNPLFLTLYSSCNVAYTTYHNYSSLRSPLVCELSLLSQSVSLSHSFSEVHLGETGGTAGISKIYCDKRLSLFVLDHGLQK</sequence>
<evidence type="ECO:0000256" key="1">
    <source>
        <dbReference type="SAM" id="MobiDB-lite"/>
    </source>
</evidence>